<dbReference type="AlphaFoldDB" id="A0A6I6MHJ6"/>
<name>A0A6I6MHJ6_9CAUL</name>
<feature type="signal peptide" evidence="1">
    <location>
        <begin position="1"/>
        <end position="25"/>
    </location>
</feature>
<protein>
    <submittedName>
        <fullName evidence="2">Uncharacterized protein</fullName>
    </submittedName>
</protein>
<gene>
    <name evidence="2" type="ORF">DSM104635_01203</name>
</gene>
<accession>A0A6I6MHJ6</accession>
<keyword evidence="3" id="KW-1185">Reference proteome</keyword>
<reference evidence="3" key="1">
    <citation type="submission" date="2019-12" db="EMBL/GenBank/DDBJ databases">
        <title>Complete genome of Terracaulis silvestris 0127_4.</title>
        <authorList>
            <person name="Vieira S."/>
            <person name="Riedel T."/>
            <person name="Sproer C."/>
            <person name="Pascual J."/>
            <person name="Boedeker C."/>
            <person name="Overmann J."/>
        </authorList>
    </citation>
    <scope>NUCLEOTIDE SEQUENCE [LARGE SCALE GENOMIC DNA]</scope>
    <source>
        <strain evidence="3">0127_4</strain>
    </source>
</reference>
<dbReference type="Proteomes" id="UP000431269">
    <property type="component" value="Chromosome"/>
</dbReference>
<organism evidence="2 3">
    <name type="scientific">Terricaulis silvestris</name>
    <dbReference type="NCBI Taxonomy" id="2686094"/>
    <lineage>
        <taxon>Bacteria</taxon>
        <taxon>Pseudomonadati</taxon>
        <taxon>Pseudomonadota</taxon>
        <taxon>Alphaproteobacteria</taxon>
        <taxon>Caulobacterales</taxon>
        <taxon>Caulobacteraceae</taxon>
        <taxon>Terricaulis</taxon>
    </lineage>
</organism>
<evidence type="ECO:0000313" key="3">
    <source>
        <dbReference type="Proteomes" id="UP000431269"/>
    </source>
</evidence>
<feature type="chain" id="PRO_5026138938" evidence="1">
    <location>
        <begin position="26"/>
        <end position="154"/>
    </location>
</feature>
<keyword evidence="1" id="KW-0732">Signal</keyword>
<evidence type="ECO:0000313" key="2">
    <source>
        <dbReference type="EMBL" id="QGZ94385.1"/>
    </source>
</evidence>
<evidence type="ECO:0000256" key="1">
    <source>
        <dbReference type="SAM" id="SignalP"/>
    </source>
</evidence>
<dbReference type="RefSeq" id="WP_158765328.1">
    <property type="nucleotide sequence ID" value="NZ_CP047045.1"/>
</dbReference>
<dbReference type="KEGG" id="tsv:DSM104635_01203"/>
<sequence>MTKLAASGFATALAVLALGGSSIVAVRNAPAQTIVQAPVERALSTMELGECRIHYEALPADRQPAAMECEHANWVAKSWGGRVLEQTSEGEVEQAAYNGRNDFTGVPADALPRAGYCRAWLDDVDVSAQPEATDCRSARTIASERGGRVLHIPL</sequence>
<dbReference type="EMBL" id="CP047045">
    <property type="protein sequence ID" value="QGZ94385.1"/>
    <property type="molecule type" value="Genomic_DNA"/>
</dbReference>
<proteinExistence type="predicted"/>